<dbReference type="PANTHER" id="PTHR34560:SF1">
    <property type="entry name" value="START DOMAIN-CONTAINING PROTEIN"/>
    <property type="match status" value="1"/>
</dbReference>
<dbReference type="PANTHER" id="PTHR34560">
    <property type="entry name" value="POLYKETIDE CYCLASE/DEHYDRASE/LIPID TRANSPORT SUPERFAMILY PROTEIN"/>
    <property type="match status" value="1"/>
</dbReference>
<dbReference type="EMBL" id="AYRZ02000001">
    <property type="protein sequence ID" value="PHT93233.1"/>
    <property type="molecule type" value="Genomic_DNA"/>
</dbReference>
<reference evidence="1 2" key="1">
    <citation type="journal article" date="2014" name="Nat. Genet.">
        <title>Genome sequence of the hot pepper provides insights into the evolution of pungency in Capsicum species.</title>
        <authorList>
            <person name="Kim S."/>
            <person name="Park M."/>
            <person name="Yeom S.I."/>
            <person name="Kim Y.M."/>
            <person name="Lee J.M."/>
            <person name="Lee H.A."/>
            <person name="Seo E."/>
            <person name="Choi J."/>
            <person name="Cheong K."/>
            <person name="Kim K.T."/>
            <person name="Jung K."/>
            <person name="Lee G.W."/>
            <person name="Oh S.K."/>
            <person name="Bae C."/>
            <person name="Kim S.B."/>
            <person name="Lee H.Y."/>
            <person name="Kim S.Y."/>
            <person name="Kim M.S."/>
            <person name="Kang B.C."/>
            <person name="Jo Y.D."/>
            <person name="Yang H.B."/>
            <person name="Jeong H.J."/>
            <person name="Kang W.H."/>
            <person name="Kwon J.K."/>
            <person name="Shin C."/>
            <person name="Lim J.Y."/>
            <person name="Park J.H."/>
            <person name="Huh J.H."/>
            <person name="Kim J.S."/>
            <person name="Kim B.D."/>
            <person name="Cohen O."/>
            <person name="Paran I."/>
            <person name="Suh M.C."/>
            <person name="Lee S.B."/>
            <person name="Kim Y.K."/>
            <person name="Shin Y."/>
            <person name="Noh S.J."/>
            <person name="Park J."/>
            <person name="Seo Y.S."/>
            <person name="Kwon S.Y."/>
            <person name="Kim H.A."/>
            <person name="Park J.M."/>
            <person name="Kim H.J."/>
            <person name="Choi S.B."/>
            <person name="Bosland P.W."/>
            <person name="Reeves G."/>
            <person name="Jo S.H."/>
            <person name="Lee B.W."/>
            <person name="Cho H.T."/>
            <person name="Choi H.S."/>
            <person name="Lee M.S."/>
            <person name="Yu Y."/>
            <person name="Do Choi Y."/>
            <person name="Park B.S."/>
            <person name="van Deynze A."/>
            <person name="Ashrafi H."/>
            <person name="Hill T."/>
            <person name="Kim W.T."/>
            <person name="Pai H.S."/>
            <person name="Ahn H.K."/>
            <person name="Yeam I."/>
            <person name="Giovannoni J.J."/>
            <person name="Rose J.K."/>
            <person name="Sorensen I."/>
            <person name="Lee S.J."/>
            <person name="Kim R.W."/>
            <person name="Choi I.Y."/>
            <person name="Choi B.S."/>
            <person name="Lim J.S."/>
            <person name="Lee Y.H."/>
            <person name="Choi D."/>
        </authorList>
    </citation>
    <scope>NUCLEOTIDE SEQUENCE [LARGE SCALE GENOMIC DNA]</scope>
    <source>
        <strain evidence="2">cv. CM334</strain>
    </source>
</reference>
<dbReference type="Proteomes" id="UP000222542">
    <property type="component" value="Unassembled WGS sequence"/>
</dbReference>
<accession>A0A2G3AGC7</accession>
<name>A0A2G3AGC7_CAPAN</name>
<reference evidence="1 2" key="2">
    <citation type="journal article" date="2017" name="Genome Biol.">
        <title>New reference genome sequences of hot pepper reveal the massive evolution of plant disease-resistance genes by retroduplication.</title>
        <authorList>
            <person name="Kim S."/>
            <person name="Park J."/>
            <person name="Yeom S.I."/>
            <person name="Kim Y.M."/>
            <person name="Seo E."/>
            <person name="Kim K.T."/>
            <person name="Kim M.S."/>
            <person name="Lee J.M."/>
            <person name="Cheong K."/>
            <person name="Shin H.S."/>
            <person name="Kim S.B."/>
            <person name="Han K."/>
            <person name="Lee J."/>
            <person name="Park M."/>
            <person name="Lee H.A."/>
            <person name="Lee H.Y."/>
            <person name="Lee Y."/>
            <person name="Oh S."/>
            <person name="Lee J.H."/>
            <person name="Choi E."/>
            <person name="Choi E."/>
            <person name="Lee S.E."/>
            <person name="Jeon J."/>
            <person name="Kim H."/>
            <person name="Choi G."/>
            <person name="Song H."/>
            <person name="Lee J."/>
            <person name="Lee S.C."/>
            <person name="Kwon J.K."/>
            <person name="Lee H.Y."/>
            <person name="Koo N."/>
            <person name="Hong Y."/>
            <person name="Kim R.W."/>
            <person name="Kang W.H."/>
            <person name="Huh J.H."/>
            <person name="Kang B.C."/>
            <person name="Yang T.J."/>
            <person name="Lee Y.H."/>
            <person name="Bennetzen J.L."/>
            <person name="Choi D."/>
        </authorList>
    </citation>
    <scope>NUCLEOTIDE SEQUENCE [LARGE SCALE GENOMIC DNA]</scope>
    <source>
        <strain evidence="2">cv. CM334</strain>
    </source>
</reference>
<evidence type="ECO:0000313" key="2">
    <source>
        <dbReference type="Proteomes" id="UP000222542"/>
    </source>
</evidence>
<protein>
    <submittedName>
        <fullName evidence="1">Uncharacterized protein</fullName>
    </submittedName>
</protein>
<dbReference type="AlphaFoldDB" id="A0A2G3AGC7"/>
<sequence length="243" mass="27248">MIPYFKFMNSCTLAFLNSNGKNLSKKVVGNSFHSTSIGSAYLPSTGYTMCEPHPITGVAGKMFIDSPERNSDFDYKAIANDIFRANVSYYGLLFHVRPYCPAAIPSRLKNSTSETVNVLFFFWEAEDLAEVEAQLDADLKANGGATKDKNQIDVVNNTRIRRALRRVSFTILKISDVDSVDRSTHSYSKDGIPDAQDVVRVDLVGGFALQKVTDNRSYFRCSQHLSLWPRASIRHGDRKEFVP</sequence>
<keyword evidence="2" id="KW-1185">Reference proteome</keyword>
<dbReference type="Gramene" id="PHT93233">
    <property type="protein sequence ID" value="PHT93233"/>
    <property type="gene ID" value="T459_01115"/>
</dbReference>
<gene>
    <name evidence="1" type="ORF">T459_01115</name>
</gene>
<organism evidence="1 2">
    <name type="scientific">Capsicum annuum</name>
    <name type="common">Capsicum pepper</name>
    <dbReference type="NCBI Taxonomy" id="4072"/>
    <lineage>
        <taxon>Eukaryota</taxon>
        <taxon>Viridiplantae</taxon>
        <taxon>Streptophyta</taxon>
        <taxon>Embryophyta</taxon>
        <taxon>Tracheophyta</taxon>
        <taxon>Spermatophyta</taxon>
        <taxon>Magnoliopsida</taxon>
        <taxon>eudicotyledons</taxon>
        <taxon>Gunneridae</taxon>
        <taxon>Pentapetalae</taxon>
        <taxon>asterids</taxon>
        <taxon>lamiids</taxon>
        <taxon>Solanales</taxon>
        <taxon>Solanaceae</taxon>
        <taxon>Solanoideae</taxon>
        <taxon>Capsiceae</taxon>
        <taxon>Capsicum</taxon>
    </lineage>
</organism>
<comment type="caution">
    <text evidence="1">The sequence shown here is derived from an EMBL/GenBank/DDBJ whole genome shotgun (WGS) entry which is preliminary data.</text>
</comment>
<proteinExistence type="predicted"/>
<evidence type="ECO:0000313" key="1">
    <source>
        <dbReference type="EMBL" id="PHT93233.1"/>
    </source>
</evidence>
<dbReference type="STRING" id="4072.A0A2G3AGC7"/>